<accession>A0A2G2WY79</accession>
<dbReference type="InterPro" id="IPR029061">
    <property type="entry name" value="THDP-binding"/>
</dbReference>
<gene>
    <name evidence="4" type="ORF">CQW23_09876</name>
</gene>
<sequence length="73" mass="7869">MGYLLLPFNQISNNCGMLHHTSGGQFKIPIVIQGPGGVGLQLGAEHSQCLGHIFSQFLESRLLLVQPPTMPKA</sequence>
<name>A0A2G2WY79_CAPBA</name>
<keyword evidence="5" id="KW-1185">Reference proteome</keyword>
<evidence type="ECO:0000256" key="2">
    <source>
        <dbReference type="ARBA" id="ARBA00023052"/>
    </source>
</evidence>
<comment type="caution">
    <text evidence="4">The sequence shown here is derived from an EMBL/GenBank/DDBJ whole genome shotgun (WGS) entry which is preliminary data.</text>
</comment>
<dbReference type="EC" id="1.2.4.1" evidence="1"/>
<dbReference type="Gene3D" id="3.40.50.970">
    <property type="match status" value="1"/>
</dbReference>
<dbReference type="PANTHER" id="PTHR43257:SF2">
    <property type="entry name" value="PYRUVATE DEHYDROGENASE E1 COMPONENT SUBUNIT BETA"/>
    <property type="match status" value="1"/>
</dbReference>
<organism evidence="4 5">
    <name type="scientific">Capsicum baccatum</name>
    <name type="common">Peruvian pepper</name>
    <dbReference type="NCBI Taxonomy" id="33114"/>
    <lineage>
        <taxon>Eukaryota</taxon>
        <taxon>Viridiplantae</taxon>
        <taxon>Streptophyta</taxon>
        <taxon>Embryophyta</taxon>
        <taxon>Tracheophyta</taxon>
        <taxon>Spermatophyta</taxon>
        <taxon>Magnoliopsida</taxon>
        <taxon>eudicotyledons</taxon>
        <taxon>Gunneridae</taxon>
        <taxon>Pentapetalae</taxon>
        <taxon>asterids</taxon>
        <taxon>lamiids</taxon>
        <taxon>Solanales</taxon>
        <taxon>Solanaceae</taxon>
        <taxon>Solanoideae</taxon>
        <taxon>Capsiceae</taxon>
        <taxon>Capsicum</taxon>
    </lineage>
</organism>
<dbReference type="STRING" id="33114.A0A2G2WY79"/>
<keyword evidence="3 4" id="KW-0670">Pyruvate</keyword>
<proteinExistence type="predicted"/>
<reference evidence="5" key="2">
    <citation type="journal article" date="2017" name="J. Anim. Genet.">
        <title>Multiple reference genome sequences of hot pepper reveal the massive evolution of plant disease resistance genes by retroduplication.</title>
        <authorList>
            <person name="Kim S."/>
            <person name="Park J."/>
            <person name="Yeom S.-I."/>
            <person name="Kim Y.-M."/>
            <person name="Seo E."/>
            <person name="Kim K.-T."/>
            <person name="Kim M.-S."/>
            <person name="Lee J.M."/>
            <person name="Cheong K."/>
            <person name="Shin H.-S."/>
            <person name="Kim S.-B."/>
            <person name="Han K."/>
            <person name="Lee J."/>
            <person name="Park M."/>
            <person name="Lee H.-A."/>
            <person name="Lee H.-Y."/>
            <person name="Lee Y."/>
            <person name="Oh S."/>
            <person name="Lee J.H."/>
            <person name="Choi E."/>
            <person name="Choi E."/>
            <person name="Lee S.E."/>
            <person name="Jeon J."/>
            <person name="Kim H."/>
            <person name="Choi G."/>
            <person name="Song H."/>
            <person name="Lee J."/>
            <person name="Lee S.-C."/>
            <person name="Kwon J.-K."/>
            <person name="Lee H.-Y."/>
            <person name="Koo N."/>
            <person name="Hong Y."/>
            <person name="Kim R.W."/>
            <person name="Kang W.-H."/>
            <person name="Huh J.H."/>
            <person name="Kang B.-C."/>
            <person name="Yang T.-J."/>
            <person name="Lee Y.-H."/>
            <person name="Bennetzen J.L."/>
            <person name="Choi D."/>
        </authorList>
    </citation>
    <scope>NUCLEOTIDE SEQUENCE [LARGE SCALE GENOMIC DNA]</scope>
    <source>
        <strain evidence="5">cv. PBC81</strain>
    </source>
</reference>
<dbReference type="EMBL" id="MLFT02000004">
    <property type="protein sequence ID" value="PHT50129.1"/>
    <property type="molecule type" value="Genomic_DNA"/>
</dbReference>
<evidence type="ECO:0000256" key="3">
    <source>
        <dbReference type="ARBA" id="ARBA00023317"/>
    </source>
</evidence>
<keyword evidence="2" id="KW-0786">Thiamine pyrophosphate</keyword>
<dbReference type="Proteomes" id="UP000224567">
    <property type="component" value="Unassembled WGS sequence"/>
</dbReference>
<evidence type="ECO:0000313" key="4">
    <source>
        <dbReference type="EMBL" id="PHT50129.1"/>
    </source>
</evidence>
<protein>
    <recommendedName>
        <fullName evidence="1">pyruvate dehydrogenase (acetyl-transferring)</fullName>
        <ecNumber evidence="1">1.2.4.1</ecNumber>
    </recommendedName>
</protein>
<dbReference type="AlphaFoldDB" id="A0A2G2WY79"/>
<dbReference type="GO" id="GO:0004739">
    <property type="term" value="F:pyruvate dehydrogenase (acetyl-transferring) activity"/>
    <property type="evidence" value="ECO:0007669"/>
    <property type="project" value="UniProtKB-EC"/>
</dbReference>
<dbReference type="SUPFAM" id="SSF52518">
    <property type="entry name" value="Thiamin diphosphate-binding fold (THDP-binding)"/>
    <property type="match status" value="1"/>
</dbReference>
<dbReference type="PANTHER" id="PTHR43257">
    <property type="entry name" value="PYRUVATE DEHYDROGENASE E1 COMPONENT BETA SUBUNIT"/>
    <property type="match status" value="1"/>
</dbReference>
<evidence type="ECO:0000313" key="5">
    <source>
        <dbReference type="Proteomes" id="UP000224567"/>
    </source>
</evidence>
<evidence type="ECO:0000256" key="1">
    <source>
        <dbReference type="ARBA" id="ARBA00012281"/>
    </source>
</evidence>
<reference evidence="4 5" key="1">
    <citation type="journal article" date="2017" name="Genome Biol.">
        <title>New reference genome sequences of hot pepper reveal the massive evolution of plant disease-resistance genes by retroduplication.</title>
        <authorList>
            <person name="Kim S."/>
            <person name="Park J."/>
            <person name="Yeom S.I."/>
            <person name="Kim Y.M."/>
            <person name="Seo E."/>
            <person name="Kim K.T."/>
            <person name="Kim M.S."/>
            <person name="Lee J.M."/>
            <person name="Cheong K."/>
            <person name="Shin H.S."/>
            <person name="Kim S.B."/>
            <person name="Han K."/>
            <person name="Lee J."/>
            <person name="Park M."/>
            <person name="Lee H.A."/>
            <person name="Lee H.Y."/>
            <person name="Lee Y."/>
            <person name="Oh S."/>
            <person name="Lee J.H."/>
            <person name="Choi E."/>
            <person name="Choi E."/>
            <person name="Lee S.E."/>
            <person name="Jeon J."/>
            <person name="Kim H."/>
            <person name="Choi G."/>
            <person name="Song H."/>
            <person name="Lee J."/>
            <person name="Lee S.C."/>
            <person name="Kwon J.K."/>
            <person name="Lee H.Y."/>
            <person name="Koo N."/>
            <person name="Hong Y."/>
            <person name="Kim R.W."/>
            <person name="Kang W.H."/>
            <person name="Huh J.H."/>
            <person name="Kang B.C."/>
            <person name="Yang T.J."/>
            <person name="Lee Y.H."/>
            <person name="Bennetzen J.L."/>
            <person name="Choi D."/>
        </authorList>
    </citation>
    <scope>NUCLEOTIDE SEQUENCE [LARGE SCALE GENOMIC DNA]</scope>
    <source>
        <strain evidence="5">cv. PBC81</strain>
    </source>
</reference>